<gene>
    <name evidence="1" type="ORF">I4F81_002162</name>
</gene>
<accession>A0ACC3BP29</accession>
<protein>
    <submittedName>
        <fullName evidence="1">Uncharacterized protein</fullName>
    </submittedName>
</protein>
<keyword evidence="2" id="KW-1185">Reference proteome</keyword>
<comment type="caution">
    <text evidence="1">The sequence shown here is derived from an EMBL/GenBank/DDBJ whole genome shotgun (WGS) entry which is preliminary data.</text>
</comment>
<reference evidence="1" key="1">
    <citation type="submission" date="2019-11" db="EMBL/GenBank/DDBJ databases">
        <title>Nori genome reveals adaptations in red seaweeds to the harsh intertidal environment.</title>
        <authorList>
            <person name="Wang D."/>
            <person name="Mao Y."/>
        </authorList>
    </citation>
    <scope>NUCLEOTIDE SEQUENCE</scope>
    <source>
        <tissue evidence="1">Gametophyte</tissue>
    </source>
</reference>
<organism evidence="1 2">
    <name type="scientific">Pyropia yezoensis</name>
    <name type="common">Susabi-nori</name>
    <name type="synonym">Porphyra yezoensis</name>
    <dbReference type="NCBI Taxonomy" id="2788"/>
    <lineage>
        <taxon>Eukaryota</taxon>
        <taxon>Rhodophyta</taxon>
        <taxon>Bangiophyceae</taxon>
        <taxon>Bangiales</taxon>
        <taxon>Bangiaceae</taxon>
        <taxon>Pyropia</taxon>
    </lineage>
</organism>
<sequence length="362" mass="36080">MVRADAGRRSAPTSTIGGAFHALLGGNAAAATVAPPPRPPATRPASASGGSGGRRAPTSAEGDVDHFRVKPVRFRGVSARVVLQNANGPCPLLALFNVLALRGHLSLPSGASFAAGADLVTALRDWLVATTTGRAEADPAVAAAVADAAGRLPALRTGVDVNIRFGEVGAVEFSAEVGLFDLFGVRLLHGWVVDPGDAEVAALVGPLSYNGLVELLCAPEEEAEEEQPVGVAVEVAPDVVTGARVEEDSAVMTAAPAVSDTVTLGGGEERRVAAAAGAAVAGVGGPVEHENETVVVATAPASPATTSAESPGDVTVGTVADTVVIERDGPVDSCGADVTRGAADDMMLTEGSAAVIEAACVR</sequence>
<proteinExistence type="predicted"/>
<evidence type="ECO:0000313" key="2">
    <source>
        <dbReference type="Proteomes" id="UP000798662"/>
    </source>
</evidence>
<evidence type="ECO:0000313" key="1">
    <source>
        <dbReference type="EMBL" id="KAK1859567.1"/>
    </source>
</evidence>
<dbReference type="Proteomes" id="UP000798662">
    <property type="component" value="Chromosome 1"/>
</dbReference>
<dbReference type="EMBL" id="CM020618">
    <property type="protein sequence ID" value="KAK1859567.1"/>
    <property type="molecule type" value="Genomic_DNA"/>
</dbReference>
<name>A0ACC3BP29_PYRYE</name>